<keyword evidence="2" id="KW-1185">Reference proteome</keyword>
<dbReference type="RefSeq" id="WP_390356889.1">
    <property type="nucleotide sequence ID" value="NZ_JBHUIZ010000014.1"/>
</dbReference>
<reference evidence="1 2" key="1">
    <citation type="submission" date="2023-10" db="EMBL/GenBank/DDBJ databases">
        <title>Virgibacillus halophilus 5B73C genome.</title>
        <authorList>
            <person name="Miliotis G."/>
            <person name="Sengupta P."/>
            <person name="Hameed A."/>
            <person name="Chuvochina M."/>
            <person name="Mcdonagh F."/>
            <person name="Simpson A.C."/>
            <person name="Singh N.K."/>
            <person name="Rekha P.D."/>
            <person name="Raman K."/>
            <person name="Hugenholtz P."/>
            <person name="Venkateswaran K."/>
        </authorList>
    </citation>
    <scope>NUCLEOTIDE SEQUENCE [LARGE SCALE GENOMIC DNA]</scope>
    <source>
        <strain evidence="1 2">5B73C</strain>
    </source>
</reference>
<evidence type="ECO:0000313" key="1">
    <source>
        <dbReference type="EMBL" id="MDY0396811.1"/>
    </source>
</evidence>
<protein>
    <submittedName>
        <fullName evidence="1">Uncharacterized protein</fullName>
    </submittedName>
</protein>
<accession>A0ABU5CBU6</accession>
<dbReference type="Proteomes" id="UP001281447">
    <property type="component" value="Unassembled WGS sequence"/>
</dbReference>
<gene>
    <name evidence="1" type="ORF">RWE15_24055</name>
</gene>
<proteinExistence type="predicted"/>
<sequence length="76" mass="8865">MEQTNIYDFLVDMDPVLSKIKNLAKGQAFVLEQIRISLNPFGLYEVESADFHQQFVDCQKCYQFVCKVTVQRGEEK</sequence>
<name>A0ABU5CBU6_9BACI</name>
<dbReference type="EMBL" id="JAWDIP010000004">
    <property type="protein sequence ID" value="MDY0396811.1"/>
    <property type="molecule type" value="Genomic_DNA"/>
</dbReference>
<evidence type="ECO:0000313" key="2">
    <source>
        <dbReference type="Proteomes" id="UP001281447"/>
    </source>
</evidence>
<comment type="caution">
    <text evidence="1">The sequence shown here is derived from an EMBL/GenBank/DDBJ whole genome shotgun (WGS) entry which is preliminary data.</text>
</comment>
<organism evidence="1 2">
    <name type="scientific">Tigheibacillus halophilus</name>
    <dbReference type="NCBI Taxonomy" id="361280"/>
    <lineage>
        <taxon>Bacteria</taxon>
        <taxon>Bacillati</taxon>
        <taxon>Bacillota</taxon>
        <taxon>Bacilli</taxon>
        <taxon>Bacillales</taxon>
        <taxon>Bacillaceae</taxon>
        <taxon>Tigheibacillus</taxon>
    </lineage>
</organism>